<dbReference type="Proteomes" id="UP000011761">
    <property type="component" value="Unassembled WGS sequence"/>
</dbReference>
<dbReference type="OrthoDB" id="10687194at2759"/>
<evidence type="ECO:0000256" key="1">
    <source>
        <dbReference type="SAM" id="MobiDB-lite"/>
    </source>
</evidence>
<dbReference type="AlphaFoldDB" id="M2NDJ6"/>
<evidence type="ECO:0000313" key="2">
    <source>
        <dbReference type="EMBL" id="EMC97294.1"/>
    </source>
</evidence>
<dbReference type="HOGENOM" id="CLU_319812_0_0_1"/>
<protein>
    <submittedName>
        <fullName evidence="2">Uncharacterized protein</fullName>
    </submittedName>
</protein>
<evidence type="ECO:0000313" key="3">
    <source>
        <dbReference type="Proteomes" id="UP000011761"/>
    </source>
</evidence>
<proteinExistence type="predicted"/>
<dbReference type="GeneID" id="19108221"/>
<organism evidence="2 3">
    <name type="scientific">Baudoinia panamericana (strain UAMH 10762)</name>
    <name type="common">Angels' share fungus</name>
    <name type="synonym">Baudoinia compniacensis (strain UAMH 10762)</name>
    <dbReference type="NCBI Taxonomy" id="717646"/>
    <lineage>
        <taxon>Eukaryota</taxon>
        <taxon>Fungi</taxon>
        <taxon>Dikarya</taxon>
        <taxon>Ascomycota</taxon>
        <taxon>Pezizomycotina</taxon>
        <taxon>Dothideomycetes</taxon>
        <taxon>Dothideomycetidae</taxon>
        <taxon>Mycosphaerellales</taxon>
        <taxon>Teratosphaeriaceae</taxon>
        <taxon>Baudoinia</taxon>
    </lineage>
</organism>
<feature type="region of interest" description="Disordered" evidence="1">
    <location>
        <begin position="505"/>
        <end position="541"/>
    </location>
</feature>
<keyword evidence="3" id="KW-1185">Reference proteome</keyword>
<feature type="compositionally biased region" description="Polar residues" evidence="1">
    <location>
        <begin position="587"/>
        <end position="624"/>
    </location>
</feature>
<feature type="compositionally biased region" description="Basic and acidic residues" evidence="1">
    <location>
        <begin position="505"/>
        <end position="517"/>
    </location>
</feature>
<feature type="region of interest" description="Disordered" evidence="1">
    <location>
        <begin position="577"/>
        <end position="659"/>
    </location>
</feature>
<feature type="region of interest" description="Disordered" evidence="1">
    <location>
        <begin position="469"/>
        <end position="488"/>
    </location>
</feature>
<gene>
    <name evidence="2" type="ORF">BAUCODRAFT_130481</name>
</gene>
<accession>M2NDJ6</accession>
<name>M2NDJ6_BAUPA</name>
<sequence length="908" mass="99409">MPPSLENYSGHDLVAIHTTTPLMVWPEARPPLSANSLDYLDAPWSLQFDPVTQKLMHIISSSLRAHITEHCRDVPTYYATVAKVAANGWSENKHLRGTAFSDAGTLYARTLIGVGGASVQLPRQAQSVIIRVASAMPETSPPESGNALTRIVELLERVRTNLDTGAGFAAALAAVVADWSQNSAACRILVEFVEQRGIIVPDTAQWAIVVETARVSKTARPGENEKQRDRYETLALVTLHWSKEIVERYDIDKLGDKTYRDMASIARRFPDFTLAVQRLNCAMLDRHIDHFRNFRNRTQPIGKHDKRSKVQTHLNPVEPRDIQMVARWIRDGQIEVQGRAVPDDGIGDIPATMQEMIQNFIDLTDEARDILFPEKGNKTCKHAGEGLRFNNDGLLVSDPEKHPKKRRAVEELPRRRTSKQTAYSSVSDNSASVDFGRASAYSSNTEDETQHQLSSQYALSTRASLGIESPLGQRTLPPSSSQDQGDHLSLLQHDGMHGVGMRQVEERGLEQDSRRQTDPPSRINGTAGDSTPSGNDTQTSDASSDLFVAQHTEIEAEQIEAALETSSPSASATFYNAAPNEEREETSPASDNGTEVSGRLSPSTVSSAHLTSDGPKNSDTSTPEPSLRASDDNNNLAVDTPGTPFFGSGSSRVEGEGSQDLTAIRCSPLLGCLSRESPSFVPPPFASPQFAPPPFTSPQFASPQFASPQFDLPPISGASLLDELWAPQPFDNASCLLCSGPCDVARGRPPNYLSLNNLHELHIELSRARQQNQESHRLVDWSQPLQWASVGENGDVLMHNQMASSSWMTLVTQPTVLQSSETLPKTRSRASYANESKQCVLIHHEGNAWWHSARGRHICLFMSSDSQLLATVIPDGAILILPTVSSSLVMLIGGNVIWGPLLESDNVD</sequence>
<feature type="compositionally biased region" description="Low complexity" evidence="1">
    <location>
        <begin position="647"/>
        <end position="658"/>
    </location>
</feature>
<feature type="compositionally biased region" description="Polar residues" evidence="1">
    <location>
        <begin position="523"/>
        <end position="541"/>
    </location>
</feature>
<dbReference type="RefSeq" id="XP_007675745.1">
    <property type="nucleotide sequence ID" value="XM_007677555.1"/>
</dbReference>
<reference evidence="2 3" key="1">
    <citation type="journal article" date="2012" name="PLoS Pathog.">
        <title>Diverse lifestyles and strategies of plant pathogenesis encoded in the genomes of eighteen Dothideomycetes fungi.</title>
        <authorList>
            <person name="Ohm R.A."/>
            <person name="Feau N."/>
            <person name="Henrissat B."/>
            <person name="Schoch C.L."/>
            <person name="Horwitz B.A."/>
            <person name="Barry K.W."/>
            <person name="Condon B.J."/>
            <person name="Copeland A.C."/>
            <person name="Dhillon B."/>
            <person name="Glaser F."/>
            <person name="Hesse C.N."/>
            <person name="Kosti I."/>
            <person name="LaButti K."/>
            <person name="Lindquist E.A."/>
            <person name="Lucas S."/>
            <person name="Salamov A.A."/>
            <person name="Bradshaw R.E."/>
            <person name="Ciuffetti L."/>
            <person name="Hamelin R.C."/>
            <person name="Kema G.H.J."/>
            <person name="Lawrence C."/>
            <person name="Scott J.A."/>
            <person name="Spatafora J.W."/>
            <person name="Turgeon B.G."/>
            <person name="de Wit P.J.G.M."/>
            <person name="Zhong S."/>
            <person name="Goodwin S.B."/>
            <person name="Grigoriev I.V."/>
        </authorList>
    </citation>
    <scope>NUCLEOTIDE SEQUENCE [LARGE SCALE GENOMIC DNA]</scope>
    <source>
        <strain evidence="2 3">UAMH 10762</strain>
    </source>
</reference>
<dbReference type="KEGG" id="bcom:BAUCODRAFT_130481"/>
<feature type="region of interest" description="Disordered" evidence="1">
    <location>
        <begin position="393"/>
        <end position="430"/>
    </location>
</feature>
<dbReference type="EMBL" id="KB445554">
    <property type="protein sequence ID" value="EMC97294.1"/>
    <property type="molecule type" value="Genomic_DNA"/>
</dbReference>
<feature type="compositionally biased region" description="Polar residues" evidence="1">
    <location>
        <begin position="419"/>
        <end position="430"/>
    </location>
</feature>